<dbReference type="RefSeq" id="WP_095326533.1">
    <property type="nucleotide sequence ID" value="NZ_NPCC01000011.1"/>
</dbReference>
<evidence type="ECO:0000256" key="3">
    <source>
        <dbReference type="ARBA" id="ARBA00022448"/>
    </source>
</evidence>
<feature type="transmembrane region" description="Helical" evidence="8">
    <location>
        <begin position="54"/>
        <end position="72"/>
    </location>
</feature>
<dbReference type="GO" id="GO:0005886">
    <property type="term" value="C:plasma membrane"/>
    <property type="evidence" value="ECO:0007669"/>
    <property type="project" value="UniProtKB-SubCell"/>
</dbReference>
<feature type="transmembrane region" description="Helical" evidence="8">
    <location>
        <begin position="143"/>
        <end position="165"/>
    </location>
</feature>
<dbReference type="Pfam" id="PF02028">
    <property type="entry name" value="BCCT"/>
    <property type="match status" value="1"/>
</dbReference>
<comment type="subcellular location">
    <subcellularLocation>
        <location evidence="1">Cell membrane</location>
        <topology evidence="1">Multi-pass membrane protein</topology>
    </subcellularLocation>
</comment>
<evidence type="ECO:0000313" key="9">
    <source>
        <dbReference type="EMBL" id="PAE89154.1"/>
    </source>
</evidence>
<feature type="transmembrane region" description="Helical" evidence="8">
    <location>
        <begin position="325"/>
        <end position="345"/>
    </location>
</feature>
<evidence type="ECO:0000256" key="4">
    <source>
        <dbReference type="ARBA" id="ARBA00022475"/>
    </source>
</evidence>
<keyword evidence="4" id="KW-1003">Cell membrane</keyword>
<keyword evidence="5 8" id="KW-0812">Transmembrane</keyword>
<dbReference type="InterPro" id="IPR000060">
    <property type="entry name" value="BCCT_transptr"/>
</dbReference>
<keyword evidence="7 8" id="KW-0472">Membrane</keyword>
<evidence type="ECO:0000313" key="10">
    <source>
        <dbReference type="Proteomes" id="UP000216207"/>
    </source>
</evidence>
<feature type="transmembrane region" description="Helical" evidence="8">
    <location>
        <begin position="16"/>
        <end position="34"/>
    </location>
</feature>
<keyword evidence="3" id="KW-0813">Transport</keyword>
<proteinExistence type="inferred from homology"/>
<reference evidence="9 10" key="1">
    <citation type="submission" date="2017-07" db="EMBL/GenBank/DDBJ databases">
        <title>Isolation and whole genome analysis of endospore-forming bacteria from heroin.</title>
        <authorList>
            <person name="Kalinowski J."/>
            <person name="Ahrens B."/>
            <person name="Al-Dilaimi A."/>
            <person name="Winkler A."/>
            <person name="Wibberg D."/>
            <person name="Schleenbecker U."/>
            <person name="Ruckert C."/>
            <person name="Wolfel R."/>
            <person name="Grass G."/>
        </authorList>
    </citation>
    <scope>NUCLEOTIDE SEQUENCE [LARGE SCALE GENOMIC DNA]</scope>
    <source>
        <strain evidence="9 10">7539</strain>
    </source>
</reference>
<dbReference type="EMBL" id="NPCC01000011">
    <property type="protein sequence ID" value="PAE89154.1"/>
    <property type="molecule type" value="Genomic_DNA"/>
</dbReference>
<evidence type="ECO:0000256" key="6">
    <source>
        <dbReference type="ARBA" id="ARBA00022989"/>
    </source>
</evidence>
<evidence type="ECO:0000256" key="8">
    <source>
        <dbReference type="SAM" id="Phobius"/>
    </source>
</evidence>
<protein>
    <submittedName>
        <fullName evidence="9">Choline transporter</fullName>
    </submittedName>
</protein>
<dbReference type="Proteomes" id="UP000216207">
    <property type="component" value="Unassembled WGS sequence"/>
</dbReference>
<feature type="transmembrane region" description="Helical" evidence="8">
    <location>
        <begin position="481"/>
        <end position="501"/>
    </location>
</feature>
<keyword evidence="6 8" id="KW-1133">Transmembrane helix</keyword>
<organism evidence="9 10">
    <name type="scientific">Shouchella clausii</name>
    <name type="common">Alkalihalobacillus clausii</name>
    <dbReference type="NCBI Taxonomy" id="79880"/>
    <lineage>
        <taxon>Bacteria</taxon>
        <taxon>Bacillati</taxon>
        <taxon>Bacillota</taxon>
        <taxon>Bacilli</taxon>
        <taxon>Bacillales</taxon>
        <taxon>Bacillaceae</taxon>
        <taxon>Shouchella</taxon>
    </lineage>
</organism>
<name>A0A268P077_SHOCL</name>
<feature type="transmembrane region" description="Helical" evidence="8">
    <location>
        <begin position="231"/>
        <end position="255"/>
    </location>
</feature>
<feature type="transmembrane region" description="Helical" evidence="8">
    <location>
        <begin position="357"/>
        <end position="378"/>
    </location>
</feature>
<feature type="transmembrane region" description="Helical" evidence="8">
    <location>
        <begin position="194"/>
        <end position="219"/>
    </location>
</feature>
<sequence length="519" mass="57091">MKSGPIGKKRTMENKIVFPSILIIAIVSLLFAIYTEESTTLLNTIFDTIVDLFAWGYMWYALLMVVTGIWLAYSKYGQVVLGDPSEKPRYTLFEYASILVAMGVGATLMRTGMVQWSEVAVDPPFGLQDGSSEALLTGNAYSMFLWSFQTFAVFVMAAPAMAYILHVRKKPKMRISEACRVIFGDKFTDGLGGIVLDTLFLVSILAGAAVTLGLGTPIVTENLAELFNIEVTFLLTMIVTLIWVFVFTLSAYVGLDKGIKRLSTMNMYLAGVFALFIMIIGPGIFILDFFTDSVRVLVSRYLDFSLYTNSLHTEGGGSHIESHTVFWFAYNATWAMLHGVFAAVVSKGRTIKEMILTYLLAPTMLSWVATGILGGLGVERHTSGDVSVLNIVQEQEPVTAVPQILASMPIPEISIAVFIIIATIFLVTTLDSTTYTIATYMSTQDMSRRSPSRHLRIFVAVVITVLALTLMNIGGLAPLEVLSGLMGIPIIAIQILTIIAAKKMMDEDKAWINNVRKEK</sequence>
<dbReference type="PANTHER" id="PTHR30047:SF7">
    <property type="entry name" value="HIGH-AFFINITY CHOLINE TRANSPORT PROTEIN"/>
    <property type="match status" value="1"/>
</dbReference>
<feature type="transmembrane region" description="Helical" evidence="8">
    <location>
        <begin position="455"/>
        <end position="475"/>
    </location>
</feature>
<evidence type="ECO:0000256" key="5">
    <source>
        <dbReference type="ARBA" id="ARBA00022692"/>
    </source>
</evidence>
<feature type="transmembrane region" description="Helical" evidence="8">
    <location>
        <begin position="267"/>
        <end position="287"/>
    </location>
</feature>
<dbReference type="PANTHER" id="PTHR30047">
    <property type="entry name" value="HIGH-AFFINITY CHOLINE TRANSPORT PROTEIN-RELATED"/>
    <property type="match status" value="1"/>
</dbReference>
<accession>A0A268P077</accession>
<dbReference type="AlphaFoldDB" id="A0A268P077"/>
<feature type="transmembrane region" description="Helical" evidence="8">
    <location>
        <begin position="92"/>
        <end position="109"/>
    </location>
</feature>
<evidence type="ECO:0000256" key="7">
    <source>
        <dbReference type="ARBA" id="ARBA00023136"/>
    </source>
</evidence>
<evidence type="ECO:0000256" key="1">
    <source>
        <dbReference type="ARBA" id="ARBA00004651"/>
    </source>
</evidence>
<dbReference type="GO" id="GO:0022857">
    <property type="term" value="F:transmembrane transporter activity"/>
    <property type="evidence" value="ECO:0007669"/>
    <property type="project" value="InterPro"/>
</dbReference>
<evidence type="ECO:0000256" key="2">
    <source>
        <dbReference type="ARBA" id="ARBA00005658"/>
    </source>
</evidence>
<gene>
    <name evidence="9" type="ORF">CHH72_09950</name>
</gene>
<comment type="similarity">
    <text evidence="2">Belongs to the BCCT transporter (TC 2.A.15) family.</text>
</comment>
<feature type="transmembrane region" description="Helical" evidence="8">
    <location>
        <begin position="413"/>
        <end position="434"/>
    </location>
</feature>
<comment type="caution">
    <text evidence="9">The sequence shown here is derived from an EMBL/GenBank/DDBJ whole genome shotgun (WGS) entry which is preliminary data.</text>
</comment>